<keyword evidence="6 10" id="KW-0443">Lipid metabolism</keyword>
<name>A0ABM6RRD7_9FIRM</name>
<reference evidence="11 12" key="1">
    <citation type="journal article" date="2019" name="Sci. Rep.">
        <title>Sulfobacillus thermotolerans: new insights into resistance and metabolic capacities of acidophilic chemolithotrophs.</title>
        <authorList>
            <person name="Panyushkina A.E."/>
            <person name="Babenko V.V."/>
            <person name="Nikitina A.S."/>
            <person name="Selezneva O.V."/>
            <person name="Tsaplina I.A."/>
            <person name="Letarova M.A."/>
            <person name="Kostryukova E.S."/>
            <person name="Letarov A.V."/>
        </authorList>
    </citation>
    <scope>NUCLEOTIDE SEQUENCE [LARGE SCALE GENOMIC DNA]</scope>
    <source>
        <strain evidence="11 12">Kr1</strain>
    </source>
</reference>
<dbReference type="NCBIfam" id="TIGR00023">
    <property type="entry name" value="glycerol-3-phosphate 1-O-acyltransferase PlsY"/>
    <property type="match status" value="1"/>
</dbReference>
<sequence length="197" mass="21177">MGALAIGIVIVAFFLGAIPFGYLLARLRFQTDIRQHGSQNIGATNVARTFGLSIGLIVLGLDALKGILAVQLAYWVTPAHPAWAALAGFFAVLGHVFSPFMRFKGGKGIACGLGVVISLFWPAALGAALVFAGVVLIFRIVSVASLMGMIAALVTLWAAGRFVDLWYFAVPTVILALWAHRKNWERLIQGKEPRFGR</sequence>
<feature type="transmembrane region" description="Helical" evidence="10">
    <location>
        <begin position="165"/>
        <end position="181"/>
    </location>
</feature>
<keyword evidence="2 10" id="KW-0444">Lipid biosynthesis</keyword>
<feature type="transmembrane region" description="Helical" evidence="10">
    <location>
        <begin position="82"/>
        <end position="101"/>
    </location>
</feature>
<gene>
    <name evidence="10" type="primary">plsY</name>
    <name evidence="11" type="ORF">BXT84_08630</name>
</gene>
<evidence type="ECO:0000256" key="1">
    <source>
        <dbReference type="ARBA" id="ARBA00022475"/>
    </source>
</evidence>
<evidence type="ECO:0000256" key="6">
    <source>
        <dbReference type="ARBA" id="ARBA00023098"/>
    </source>
</evidence>
<feature type="transmembrane region" description="Helical" evidence="10">
    <location>
        <begin position="108"/>
        <end position="131"/>
    </location>
</feature>
<organism evidence="11 12">
    <name type="scientific">Sulfobacillus thermotolerans</name>
    <dbReference type="NCBI Taxonomy" id="338644"/>
    <lineage>
        <taxon>Bacteria</taxon>
        <taxon>Bacillati</taxon>
        <taxon>Bacillota</taxon>
        <taxon>Clostridia</taxon>
        <taxon>Eubacteriales</taxon>
        <taxon>Clostridiales Family XVII. Incertae Sedis</taxon>
        <taxon>Sulfobacillus</taxon>
    </lineage>
</organism>
<evidence type="ECO:0000256" key="3">
    <source>
        <dbReference type="ARBA" id="ARBA00022679"/>
    </source>
</evidence>
<feature type="transmembrane region" description="Helical" evidence="10">
    <location>
        <begin position="137"/>
        <end position="158"/>
    </location>
</feature>
<evidence type="ECO:0000256" key="10">
    <source>
        <dbReference type="HAMAP-Rule" id="MF_01043"/>
    </source>
</evidence>
<proteinExistence type="inferred from homology"/>
<feature type="transmembrane region" description="Helical" evidence="10">
    <location>
        <begin position="46"/>
        <end position="76"/>
    </location>
</feature>
<comment type="subcellular location">
    <subcellularLocation>
        <location evidence="10">Cell membrane</location>
        <topology evidence="10">Multi-pass membrane protein</topology>
    </subcellularLocation>
</comment>
<dbReference type="EMBL" id="CP019454">
    <property type="protein sequence ID" value="AUW94006.1"/>
    <property type="molecule type" value="Genomic_DNA"/>
</dbReference>
<dbReference type="SMART" id="SM01207">
    <property type="entry name" value="G3P_acyltransf"/>
    <property type="match status" value="1"/>
</dbReference>
<evidence type="ECO:0000256" key="4">
    <source>
        <dbReference type="ARBA" id="ARBA00022692"/>
    </source>
</evidence>
<comment type="pathway">
    <text evidence="10">Lipid metabolism; phospholipid metabolism.</text>
</comment>
<dbReference type="GO" id="GO:0016746">
    <property type="term" value="F:acyltransferase activity"/>
    <property type="evidence" value="ECO:0007669"/>
    <property type="project" value="UniProtKB-KW"/>
</dbReference>
<evidence type="ECO:0000313" key="12">
    <source>
        <dbReference type="Proteomes" id="UP000325292"/>
    </source>
</evidence>
<keyword evidence="3 10" id="KW-0808">Transferase</keyword>
<dbReference type="PANTHER" id="PTHR30309">
    <property type="entry name" value="INNER MEMBRANE PROTEIN YGIH"/>
    <property type="match status" value="1"/>
</dbReference>
<protein>
    <recommendedName>
        <fullName evidence="10">Glycerol-3-phosphate acyltransferase</fullName>
    </recommendedName>
    <alternativeName>
        <fullName evidence="10">Acyl-PO4 G3P acyltransferase</fullName>
    </alternativeName>
    <alternativeName>
        <fullName evidence="10">Acyl-phosphate--glycerol-3-phosphate acyltransferase</fullName>
    </alternativeName>
    <alternativeName>
        <fullName evidence="10">G3P acyltransferase</fullName>
        <shortName evidence="10">GPAT</shortName>
        <ecNumber evidence="10">2.3.1.275</ecNumber>
    </alternativeName>
    <alternativeName>
        <fullName evidence="10">Lysophosphatidic acid synthase</fullName>
        <shortName evidence="10">LPA synthase</shortName>
    </alternativeName>
</protein>
<feature type="transmembrane region" description="Helical" evidence="10">
    <location>
        <begin position="6"/>
        <end position="25"/>
    </location>
</feature>
<comment type="similarity">
    <text evidence="10">Belongs to the PlsY family.</text>
</comment>
<evidence type="ECO:0000256" key="8">
    <source>
        <dbReference type="ARBA" id="ARBA00023209"/>
    </source>
</evidence>
<keyword evidence="1 10" id="KW-1003">Cell membrane</keyword>
<comment type="catalytic activity">
    <reaction evidence="10">
        <text>an acyl phosphate + sn-glycerol 3-phosphate = a 1-acyl-sn-glycero-3-phosphate + phosphate</text>
        <dbReference type="Rhea" id="RHEA:34075"/>
        <dbReference type="ChEBI" id="CHEBI:43474"/>
        <dbReference type="ChEBI" id="CHEBI:57597"/>
        <dbReference type="ChEBI" id="CHEBI:57970"/>
        <dbReference type="ChEBI" id="CHEBI:59918"/>
        <dbReference type="EC" id="2.3.1.275"/>
    </reaction>
</comment>
<dbReference type="PANTHER" id="PTHR30309:SF0">
    <property type="entry name" value="GLYCEROL-3-PHOSPHATE ACYLTRANSFERASE-RELATED"/>
    <property type="match status" value="1"/>
</dbReference>
<keyword evidence="5 10" id="KW-1133">Transmembrane helix</keyword>
<comment type="subunit">
    <text evidence="10">Probably interacts with PlsX.</text>
</comment>
<keyword evidence="12" id="KW-1185">Reference proteome</keyword>
<keyword evidence="8 10" id="KW-0594">Phospholipid biosynthesis</keyword>
<dbReference type="HAMAP" id="MF_01043">
    <property type="entry name" value="PlsY"/>
    <property type="match status" value="1"/>
</dbReference>
<keyword evidence="9 10" id="KW-1208">Phospholipid metabolism</keyword>
<dbReference type="Proteomes" id="UP000325292">
    <property type="component" value="Chromosome"/>
</dbReference>
<dbReference type="EC" id="2.3.1.275" evidence="10"/>
<evidence type="ECO:0000313" key="11">
    <source>
        <dbReference type="EMBL" id="AUW94006.1"/>
    </source>
</evidence>
<keyword evidence="11" id="KW-0012">Acyltransferase</keyword>
<evidence type="ECO:0000256" key="7">
    <source>
        <dbReference type="ARBA" id="ARBA00023136"/>
    </source>
</evidence>
<evidence type="ECO:0000256" key="2">
    <source>
        <dbReference type="ARBA" id="ARBA00022516"/>
    </source>
</evidence>
<evidence type="ECO:0000256" key="9">
    <source>
        <dbReference type="ARBA" id="ARBA00023264"/>
    </source>
</evidence>
<keyword evidence="7 10" id="KW-0472">Membrane</keyword>
<evidence type="ECO:0000256" key="5">
    <source>
        <dbReference type="ARBA" id="ARBA00022989"/>
    </source>
</evidence>
<dbReference type="Pfam" id="PF02660">
    <property type="entry name" value="G3P_acyltransf"/>
    <property type="match status" value="1"/>
</dbReference>
<comment type="function">
    <text evidence="10">Catalyzes the transfer of an acyl group from acyl-phosphate (acyl-PO(4)) to glycerol-3-phosphate (G3P) to form lysophosphatidic acid (LPA). This enzyme utilizes acyl-phosphate as fatty acyl donor, but not acyl-CoA or acyl-ACP.</text>
</comment>
<keyword evidence="4 10" id="KW-0812">Transmembrane</keyword>
<dbReference type="InterPro" id="IPR003811">
    <property type="entry name" value="G3P_acylTferase_PlsY"/>
</dbReference>
<accession>A0ABM6RRD7</accession>